<evidence type="ECO:0000313" key="2">
    <source>
        <dbReference type="Proteomes" id="UP000203308"/>
    </source>
</evidence>
<dbReference type="GeneID" id="29062514"/>
<dbReference type="RefSeq" id="YP_009279525.1">
    <property type="nucleotide sequence ID" value="NC_031014.1"/>
</dbReference>
<name>A0A1B1SEF9_9CAUD</name>
<gene>
    <name evidence="1" type="ORF">Andromeda_03</name>
</gene>
<sequence>MKLAMNLVALLAVLSLTGCAVNVVVAPHATFAVESRLDSPVDASVHADESNNVLESNQ</sequence>
<dbReference type="EMBL" id="KX458241">
    <property type="protein sequence ID" value="ANU79078.1"/>
    <property type="molecule type" value="Genomic_DNA"/>
</dbReference>
<evidence type="ECO:0000313" key="1">
    <source>
        <dbReference type="EMBL" id="ANU79078.1"/>
    </source>
</evidence>
<protein>
    <recommendedName>
        <fullName evidence="3">Lipoprotein</fullName>
    </recommendedName>
</protein>
<proteinExistence type="predicted"/>
<dbReference type="PROSITE" id="PS51257">
    <property type="entry name" value="PROKAR_LIPOPROTEIN"/>
    <property type="match status" value="1"/>
</dbReference>
<dbReference type="KEGG" id="vg:29062514"/>
<accession>A0A1B1SEF9</accession>
<dbReference type="Proteomes" id="UP000203308">
    <property type="component" value="Segment"/>
</dbReference>
<evidence type="ECO:0008006" key="3">
    <source>
        <dbReference type="Google" id="ProtNLM"/>
    </source>
</evidence>
<keyword evidence="2" id="KW-1185">Reference proteome</keyword>
<organism evidence="1 2">
    <name type="scientific">Pseudomonas phage Andromeda</name>
    <dbReference type="NCBI Taxonomy" id="1873949"/>
    <lineage>
        <taxon>Viruses</taxon>
        <taxon>Duplodnaviria</taxon>
        <taxon>Heunggongvirae</taxon>
        <taxon>Uroviricota</taxon>
        <taxon>Caudoviricetes</taxon>
        <taxon>Autographivirales</taxon>
        <taxon>Autonotataviridae</taxon>
        <taxon>Bifseptvirus</taxon>
        <taxon>Bifseptvirus andromeda</taxon>
    </lineage>
</organism>
<reference evidence="1 2" key="1">
    <citation type="submission" date="2016-06" db="EMBL/GenBank/DDBJ databases">
        <title>Genomic analysis of Andromeda: A phiKMVlikevirus infecting Pseudomonas syringae.</title>
        <authorList>
            <person name="Magill D.J."/>
            <person name="Krylov V.N."/>
            <person name="McGrath J.W."/>
            <person name="Allen C.C.R."/>
            <person name="Quinn J.P."/>
            <person name="Kulakov L.A."/>
        </authorList>
    </citation>
    <scope>NUCLEOTIDE SEQUENCE [LARGE SCALE GENOMIC DNA]</scope>
</reference>